<accession>I7A2Q7</accession>
<reference evidence="3 4" key="1">
    <citation type="journal article" date="2013" name="PLoS ONE">
        <title>Genomic analysis of Melioribacter roseus, facultatively anaerobic organotrophic bacterium representing a novel deep lineage within Bacteriodetes/Chlorobi group.</title>
        <authorList>
            <person name="Kadnikov V.V."/>
            <person name="Mardanov A.V."/>
            <person name="Podosokorskaya O.A."/>
            <person name="Gavrilov S.N."/>
            <person name="Kublanov I.V."/>
            <person name="Beletsky A.V."/>
            <person name="Bonch-Osmolovskaya E.A."/>
            <person name="Ravin N.V."/>
        </authorList>
    </citation>
    <scope>NUCLEOTIDE SEQUENCE [LARGE SCALE GENOMIC DNA]</scope>
    <source>
        <strain evidence="4">JCM 17771 / P3M-2</strain>
    </source>
</reference>
<dbReference type="CDD" id="cd00063">
    <property type="entry name" value="FN3"/>
    <property type="match status" value="1"/>
</dbReference>
<dbReference type="eggNOG" id="COG4733">
    <property type="taxonomic scope" value="Bacteria"/>
</dbReference>
<organism evidence="3 4">
    <name type="scientific">Melioribacter roseus (strain DSM 23840 / JCM 17771 / VKM B-2668 / P3M-2)</name>
    <dbReference type="NCBI Taxonomy" id="1191523"/>
    <lineage>
        <taxon>Bacteria</taxon>
        <taxon>Pseudomonadati</taxon>
        <taxon>Ignavibacteriota</taxon>
        <taxon>Ignavibacteria</taxon>
        <taxon>Ignavibacteriales</taxon>
        <taxon>Melioribacteraceae</taxon>
        <taxon>Melioribacter</taxon>
    </lineage>
</organism>
<dbReference type="Pfam" id="PF00041">
    <property type="entry name" value="fn3"/>
    <property type="match status" value="1"/>
</dbReference>
<dbReference type="InterPro" id="IPR003961">
    <property type="entry name" value="FN3_dom"/>
</dbReference>
<dbReference type="InterPro" id="IPR036116">
    <property type="entry name" value="FN3_sf"/>
</dbReference>
<dbReference type="Gene3D" id="2.60.40.4070">
    <property type="match status" value="1"/>
</dbReference>
<dbReference type="HOGENOM" id="CLU_275816_0_0_10"/>
<dbReference type="InterPro" id="IPR026444">
    <property type="entry name" value="Secre_tail"/>
</dbReference>
<dbReference type="Proteomes" id="UP000009011">
    <property type="component" value="Chromosome"/>
</dbReference>
<gene>
    <name evidence="3" type="ordered locus">MROS_2238</name>
</gene>
<dbReference type="KEGG" id="mro:MROS_2238"/>
<dbReference type="InterPro" id="IPR025965">
    <property type="entry name" value="FlgD/Vpr_Ig-like"/>
</dbReference>
<dbReference type="RefSeq" id="WP_014856900.1">
    <property type="nucleotide sequence ID" value="NC_018178.1"/>
</dbReference>
<name>I7A2Q7_MELRP</name>
<dbReference type="OrthoDB" id="9803616at2"/>
<proteinExistence type="predicted"/>
<dbReference type="AlphaFoldDB" id="I7A2Q7"/>
<sequence length="1156" mass="126346">MRYLKYSLVLCIILLFSAINYAQAPVTPNDGQAGVSQSLGSVSWTAFDEGGVPNGPYDVDFDDDPLFGSVDASATSTAATSLSLPALSYNTEYHWRVRDTDINGSGGDGGWHVYSFKTQIDPSSITINSQPPNAPNLAVTGQSIDFSYTHSGTASTVTIVVQINDGSGWTTLATFANQNSNLINQVVNLTPLDYNTNYDTRIVVTNDDEGTDNFTVNGNQFKTGFPTIGLDSPADGAELSDRTPTLQWSASASVSNVTYNLNVTGPNAYSYNNTETSPFTFGANLDFGTYTWEVTIDDSNTPLDNTAVTTASRTFKVVPGLISPANTLTGVSLEPEFSWDYDGTSTYLIEIATDNLFANVVASKSVAAGSYNFTESDAGMPLDNNTTYYWRVTVNGAVSSVWSFTTLSDFTVTQSFPSDAMEVIQYDPLLFSWYLGIPVGSMKFSLQVYEKSTPPTQSEWYNAVNNYVTTSSTADFAYFIDNINTLNQSAAGLQGSSKYYWRVVAYYDDGTVANKFDFSDRVAKYSSVFSFTTKGGAVKAYPSWPIGNATVYTLQPTLYWYTVESEPNATYTVLISKTNSGADPAKLDDETAYSSYSSGANLFYTLTSNLDANTHYYWQVKTTYNSQTNYSDIAEFTTYAAATVTAYQPVPSYPIGGVDVYTTSPTLYWYVAGLATDLRYDIEINTTNTFTGTPTYTNISNLYYQVTNLTAGATYYWKVRSYENGNPANASAWSSAESFKIVGGQNSSAVASYPVGNPTVYTARPTLSWYIDGSTLGWSGFIVRWKETSASADWANTYDGTVTINDINTLFYTFTSDLTYGSTYYWAVALYDGTNAPAHADYSQGSFTVVGGGTVTVVPSAPNNASLVYDDDVTLYWYLNGSNLGITGFEVQYSQQSNFGSPTTIAPGTVGNNYSYQLTGLTPGATYYWRVRGYYSGANYTPYSTIYSFTIDPGASSVVPMVGSPNGGVVVNTAQPMLSWFVPAPSKSTLKYDVELADNPEFSDLRSFENLEQLHAAVESLAPGEYYWRVRSKTSNGDVSEYSESGYFKVGDNVTGVEEAAEIPSDFALEQNYPNPFNPETVIKFSLPESRFISLKIYNILGQEVRTLINREFQAGNHTIVWNGKDNYGKSAAAGVYFYRIDAGEFTAVKKMILMK</sequence>
<feature type="chain" id="PRO_5003707067" description="Fibronectin type-III domain-containing protein" evidence="1">
    <location>
        <begin position="23"/>
        <end position="1156"/>
    </location>
</feature>
<evidence type="ECO:0000313" key="4">
    <source>
        <dbReference type="Proteomes" id="UP000009011"/>
    </source>
</evidence>
<dbReference type="PATRIC" id="fig|1191523.3.peg.2364"/>
<dbReference type="Gene3D" id="2.60.40.10">
    <property type="entry name" value="Immunoglobulins"/>
    <property type="match status" value="7"/>
</dbReference>
<dbReference type="NCBIfam" id="TIGR04183">
    <property type="entry name" value="Por_Secre_tail"/>
    <property type="match status" value="1"/>
</dbReference>
<evidence type="ECO:0000259" key="2">
    <source>
        <dbReference type="PROSITE" id="PS50853"/>
    </source>
</evidence>
<dbReference type="InterPro" id="IPR013783">
    <property type="entry name" value="Ig-like_fold"/>
</dbReference>
<dbReference type="EMBL" id="CP003557">
    <property type="protein sequence ID" value="AFN75468.1"/>
    <property type="molecule type" value="Genomic_DNA"/>
</dbReference>
<keyword evidence="4" id="KW-1185">Reference proteome</keyword>
<protein>
    <recommendedName>
        <fullName evidence="2">Fibronectin type-III domain-containing protein</fullName>
    </recommendedName>
</protein>
<dbReference type="SUPFAM" id="SSF49265">
    <property type="entry name" value="Fibronectin type III"/>
    <property type="match status" value="2"/>
</dbReference>
<keyword evidence="1" id="KW-0732">Signal</keyword>
<evidence type="ECO:0000256" key="1">
    <source>
        <dbReference type="SAM" id="SignalP"/>
    </source>
</evidence>
<dbReference type="STRING" id="1191523.MROS_2238"/>
<dbReference type="Pfam" id="PF13860">
    <property type="entry name" value="FlgD_ig"/>
    <property type="match status" value="1"/>
</dbReference>
<feature type="domain" description="Fibronectin type-III" evidence="2">
    <location>
        <begin position="858"/>
        <end position="954"/>
    </location>
</feature>
<evidence type="ECO:0000313" key="3">
    <source>
        <dbReference type="EMBL" id="AFN75468.1"/>
    </source>
</evidence>
<dbReference type="SMART" id="SM00060">
    <property type="entry name" value="FN3"/>
    <property type="match status" value="4"/>
</dbReference>
<dbReference type="PROSITE" id="PS50853">
    <property type="entry name" value="FN3"/>
    <property type="match status" value="1"/>
</dbReference>
<feature type="signal peptide" evidence="1">
    <location>
        <begin position="1"/>
        <end position="22"/>
    </location>
</feature>